<dbReference type="VEuPathDB" id="TriTrypDB:TcCL_NonESM10032"/>
<dbReference type="CDD" id="cd15482">
    <property type="entry name" value="Sialidase_non-viral"/>
    <property type="match status" value="1"/>
</dbReference>
<feature type="domain" description="Trans-sialidase C-terminal" evidence="4">
    <location>
        <begin position="559"/>
        <end position="769"/>
    </location>
</feature>
<feature type="compositionally biased region" description="Polar residues" evidence="1">
    <location>
        <begin position="912"/>
        <end position="932"/>
    </location>
</feature>
<feature type="chain" id="PRO_5015847045" evidence="2">
    <location>
        <begin position="22"/>
        <end position="954"/>
    </location>
</feature>
<dbReference type="InterPro" id="IPR055239">
    <property type="entry name" value="TS_C"/>
</dbReference>
<feature type="region of interest" description="Disordered" evidence="1">
    <location>
        <begin position="812"/>
        <end position="932"/>
    </location>
</feature>
<dbReference type="Gene3D" id="2.60.120.200">
    <property type="match status" value="1"/>
</dbReference>
<dbReference type="InterPro" id="IPR021287">
    <property type="entry name" value="Trans-sialidase_CS"/>
</dbReference>
<feature type="signal peptide" evidence="2">
    <location>
        <begin position="1"/>
        <end position="21"/>
    </location>
</feature>
<dbReference type="Proteomes" id="UP000246121">
    <property type="component" value="Unassembled WGS sequence"/>
</dbReference>
<reference evidence="5 6" key="1">
    <citation type="journal article" date="2018" name="Microb. Genom.">
        <title>Expanding an expanded genome: long-read sequencing of Trypanosoma cruzi.</title>
        <authorList>
            <person name="Berna L."/>
            <person name="Rodriguez M."/>
            <person name="Chiribao M.L."/>
            <person name="Parodi-Talice A."/>
            <person name="Pita S."/>
            <person name="Rijo G."/>
            <person name="Alvarez-Valin F."/>
            <person name="Robello C."/>
        </authorList>
    </citation>
    <scope>NUCLEOTIDE SEQUENCE [LARGE SCALE GENOMIC DNA]</scope>
    <source>
        <strain evidence="5 6">Dm28c</strain>
    </source>
</reference>
<accession>A0A2V2URE8</accession>
<dbReference type="Pfam" id="PF13859">
    <property type="entry name" value="BNR_3"/>
    <property type="match status" value="1"/>
</dbReference>
<dbReference type="VEuPathDB" id="TriTrypDB:TcG_11776"/>
<dbReference type="VEuPathDB" id="TriTrypDB:TCDM_11741"/>
<evidence type="ECO:0000256" key="2">
    <source>
        <dbReference type="SAM" id="SignalP"/>
    </source>
</evidence>
<dbReference type="AlphaFoldDB" id="A0A2V2URE8"/>
<evidence type="ECO:0000256" key="1">
    <source>
        <dbReference type="SAM" id="MobiDB-lite"/>
    </source>
</evidence>
<dbReference type="InterPro" id="IPR036278">
    <property type="entry name" value="Sialidase_sf"/>
</dbReference>
<dbReference type="VEuPathDB" id="TriTrypDB:TcCLB.508221.650"/>
<dbReference type="VEuPathDB" id="TriTrypDB:TcBrA4_0140430"/>
<dbReference type="InterPro" id="IPR013320">
    <property type="entry name" value="ConA-like_dom_sf"/>
</dbReference>
<organism evidence="5 6">
    <name type="scientific">Trypanosoma cruzi</name>
    <dbReference type="NCBI Taxonomy" id="5693"/>
    <lineage>
        <taxon>Eukaryota</taxon>
        <taxon>Discoba</taxon>
        <taxon>Euglenozoa</taxon>
        <taxon>Kinetoplastea</taxon>
        <taxon>Metakinetoplastina</taxon>
        <taxon>Trypanosomatida</taxon>
        <taxon>Trypanosomatidae</taxon>
        <taxon>Trypanosoma</taxon>
        <taxon>Schizotrypanum</taxon>
    </lineage>
</organism>
<dbReference type="InterPro" id="IPR008377">
    <property type="entry name" value="Sialidase_trypan"/>
</dbReference>
<dbReference type="VEuPathDB" id="TriTrypDB:TCSYLVIO_009647"/>
<gene>
    <name evidence="5" type="ORF">C4B63_115g14</name>
</gene>
<sequence>MLCTPLACLICFPVLFSPFMAHTLEKESKQALNATVKFEGTERTNNTHTPHTHIYMLSRVAAVKAPRTHNRRRVTGSSGRRREGRESERQRPNVSRRVFTSVALLLLVVMMCCGIGGATADVGAAQAQKSSPEKSFHWRDKKDGETVSSLRVPSLVEVNGKVFAVAEAQCTKGETTVFTGIASQLLSMEKGKEPEEVLKDAKEKTKVLEEGGSEELKKEVDVSRSTSVVDESNIYMLVGKHSRTAADTCKTETEKIKSGILLVKGEADNKQIHWKDTDGLPCTLGAEHESLSQLIVGGGSGLKLKDGKLVFPVEATKNEADAEEGGKTVLLIIYSSDTPSWTLSKEVPADGCGDPSVVEWKGKLMTMTACDDGRRRVYESGGKGESWTEALGTLSRVWGNEQKGGEVEIVRSGFITATIDGVEDNRDVMLVTLPVYSEKTEGVSANEKGELHLWLTDNTHIVDIGPVSEKDDDAAASSLLYKSGDNKEEKLIALYEKKKVGGESSHSLWSVRLTEQLQRVREVLTTWKEVDERVSGLCPSENAKKDAPTATACSNTVKITDGLVGFLSGKFSGDTWKDEYLGVNATVTKEEGATVATENRDGVRFTGRGAWAEWPVGRQGDNQLYHFANYNFTLLATVSIHKVPEEGDDPIPLMGATMNDDKDTVLLGLSYNREKKWILLCGGGENKEHSSPWKPDTAHQVVIVLQNEKQGSVYVDGIILGSAQLDLKDIKGSKGISHFYIGGDGKSAEGQEGVSVTVSKVLLYNRPLSLEEIDALNPNKAPTPPLVETPTKPLTVSSASVVSPFPSVAANAQMAGTSSTPAETHLTEREQPMGSSGADSGGASTSPVSPVRTPSAGKDSVKQVASGKSSDGAQTVDGGSTADGEPTTEKRGGTNGQEEEGIHSHVRDENATALNSSNLGNVSQENNSDAGTVSESRLLPLLLLLLGLWEFAPL</sequence>
<feature type="compositionally biased region" description="Basic and acidic residues" evidence="1">
    <location>
        <begin position="80"/>
        <end position="91"/>
    </location>
</feature>
<dbReference type="InterPro" id="IPR011040">
    <property type="entry name" value="Sialidase"/>
</dbReference>
<protein>
    <submittedName>
        <fullName evidence="5">Putative trans-sialidase, Group V</fullName>
    </submittedName>
</protein>
<dbReference type="Pfam" id="PF22925">
    <property type="entry name" value="TS_C"/>
    <property type="match status" value="1"/>
</dbReference>
<dbReference type="SUPFAM" id="SSF50939">
    <property type="entry name" value="Sialidases"/>
    <property type="match status" value="1"/>
</dbReference>
<dbReference type="VEuPathDB" id="TriTrypDB:BCY84_17064"/>
<keyword evidence="2" id="KW-0732">Signal</keyword>
<dbReference type="SUPFAM" id="SSF49899">
    <property type="entry name" value="Concanavalin A-like lectins/glucanases"/>
    <property type="match status" value="1"/>
</dbReference>
<evidence type="ECO:0000259" key="3">
    <source>
        <dbReference type="Pfam" id="PF13859"/>
    </source>
</evidence>
<dbReference type="VEuPathDB" id="TriTrypDB:TcCLB.510503.50"/>
<evidence type="ECO:0000259" key="4">
    <source>
        <dbReference type="Pfam" id="PF22925"/>
    </source>
</evidence>
<feature type="region of interest" description="Disordered" evidence="1">
    <location>
        <begin position="65"/>
        <end position="93"/>
    </location>
</feature>
<dbReference type="VEuPathDB" id="TriTrypDB:TCSYLVIO_008739"/>
<comment type="caution">
    <text evidence="5">The sequence shown here is derived from an EMBL/GenBank/DDBJ whole genome shotgun (WGS) entry which is preliminary data.</text>
</comment>
<feature type="compositionally biased region" description="Basic and acidic residues" evidence="1">
    <location>
        <begin position="900"/>
        <end position="910"/>
    </location>
</feature>
<name>A0A2V2URE8_TRYCR</name>
<feature type="domain" description="Sialidase" evidence="3">
    <location>
        <begin position="152"/>
        <end position="496"/>
    </location>
</feature>
<dbReference type="EMBL" id="PRFA01000115">
    <property type="protein sequence ID" value="PWU86601.1"/>
    <property type="molecule type" value="Genomic_DNA"/>
</dbReference>
<dbReference type="VEuPathDB" id="TriTrypDB:Tc_MARK_4317"/>
<dbReference type="Pfam" id="PF11052">
    <property type="entry name" value="Tr-sialidase_C"/>
    <property type="match status" value="1"/>
</dbReference>
<dbReference type="GO" id="GO:0004308">
    <property type="term" value="F:exo-alpha-sialidase activity"/>
    <property type="evidence" value="ECO:0007669"/>
    <property type="project" value="InterPro"/>
</dbReference>
<dbReference type="VEuPathDB" id="TriTrypDB:ECC02_010364"/>
<dbReference type="Gene3D" id="2.120.10.10">
    <property type="match status" value="1"/>
</dbReference>
<evidence type="ECO:0000313" key="5">
    <source>
        <dbReference type="EMBL" id="PWU86601.1"/>
    </source>
</evidence>
<dbReference type="VEuPathDB" id="TriTrypDB:TcCLB.506885.480"/>
<dbReference type="VEuPathDB" id="TriTrypDB:C4B63_115g14"/>
<proteinExistence type="predicted"/>
<feature type="compositionally biased region" description="Low complexity" evidence="1">
    <location>
        <begin position="834"/>
        <end position="855"/>
    </location>
</feature>
<evidence type="ECO:0000313" key="6">
    <source>
        <dbReference type="Proteomes" id="UP000246121"/>
    </source>
</evidence>
<dbReference type="VEuPathDB" id="TriTrypDB:C3747_3g715"/>
<dbReference type="PRINTS" id="PR01803">
    <property type="entry name" value="TCSIALIDASE"/>
</dbReference>